<dbReference type="EMBL" id="JANVFS010000017">
    <property type="protein sequence ID" value="KAJ4478745.1"/>
    <property type="molecule type" value="Genomic_DNA"/>
</dbReference>
<dbReference type="SUPFAM" id="SSF56112">
    <property type="entry name" value="Protein kinase-like (PK-like)"/>
    <property type="match status" value="1"/>
</dbReference>
<reference evidence="1" key="1">
    <citation type="submission" date="2022-08" db="EMBL/GenBank/DDBJ databases">
        <authorList>
            <consortium name="DOE Joint Genome Institute"/>
            <person name="Min B."/>
            <person name="Riley R."/>
            <person name="Sierra-Patev S."/>
            <person name="Naranjo-Ortiz M."/>
            <person name="Looney B."/>
            <person name="Konkel Z."/>
            <person name="Slot J.C."/>
            <person name="Sakamoto Y."/>
            <person name="Steenwyk J.L."/>
            <person name="Rokas A."/>
            <person name="Carro J."/>
            <person name="Camarero S."/>
            <person name="Ferreira P."/>
            <person name="Molpeceres G."/>
            <person name="Ruiz-Duenas F.J."/>
            <person name="Serrano A."/>
            <person name="Henrissat B."/>
            <person name="Drula E."/>
            <person name="Hughes K.W."/>
            <person name="Mata J.L."/>
            <person name="Ishikawa N.K."/>
            <person name="Vargas-Isla R."/>
            <person name="Ushijima S."/>
            <person name="Smith C.A."/>
            <person name="Ahrendt S."/>
            <person name="Andreopoulos W."/>
            <person name="He G."/>
            <person name="Labutti K."/>
            <person name="Lipzen A."/>
            <person name="Ng V."/>
            <person name="Sandor L."/>
            <person name="Barry K."/>
            <person name="Martinez A.T."/>
            <person name="Xiao Y."/>
            <person name="Gibbons J.G."/>
            <person name="Terashima K."/>
            <person name="Hibbett D.S."/>
            <person name="Grigoriev I.V."/>
        </authorList>
    </citation>
    <scope>NUCLEOTIDE SEQUENCE</scope>
    <source>
        <strain evidence="1">Sp2 HRB7682 ss15</strain>
    </source>
</reference>
<organism evidence="1 2">
    <name type="scientific">Lentinula lateritia</name>
    <dbReference type="NCBI Taxonomy" id="40482"/>
    <lineage>
        <taxon>Eukaryota</taxon>
        <taxon>Fungi</taxon>
        <taxon>Dikarya</taxon>
        <taxon>Basidiomycota</taxon>
        <taxon>Agaricomycotina</taxon>
        <taxon>Agaricomycetes</taxon>
        <taxon>Agaricomycetidae</taxon>
        <taxon>Agaricales</taxon>
        <taxon>Marasmiineae</taxon>
        <taxon>Omphalotaceae</taxon>
        <taxon>Lentinula</taxon>
    </lineage>
</organism>
<gene>
    <name evidence="1" type="ORF">C8J55DRAFT_514836</name>
</gene>
<evidence type="ECO:0008006" key="3">
    <source>
        <dbReference type="Google" id="ProtNLM"/>
    </source>
</evidence>
<dbReference type="Proteomes" id="UP001150238">
    <property type="component" value="Unassembled WGS sequence"/>
</dbReference>
<sequence>MDSMLPLNAVSSVIIISGEISTPGTVWKGPDLPVVLRRQSLPSLESGILDDDFAKDPERILEVEVLKPHPDPPFKLPPPANLTLHIRLGEMISHGRTGMIFNCECSVPYGNETLGYQIPPIVVKLAKQYHSEDLTNEAIMYEGLQCLQGSAIPRCYGFFKFRSVELFDFGPMSLLLLEKLGGLITLGKPLPDGARSDLKTLCSDLAALHIIHNDVCYNNILSVLSKEEGGLPSLPSPISGKKYQWRLVDLDCAYRSPRTLWGLNTYYNTYLSQVLDDIPFASDVEPWEVSNVKQWE</sequence>
<evidence type="ECO:0000313" key="1">
    <source>
        <dbReference type="EMBL" id="KAJ4478745.1"/>
    </source>
</evidence>
<dbReference type="InterPro" id="IPR011009">
    <property type="entry name" value="Kinase-like_dom_sf"/>
</dbReference>
<evidence type="ECO:0000313" key="2">
    <source>
        <dbReference type="Proteomes" id="UP001150238"/>
    </source>
</evidence>
<comment type="caution">
    <text evidence="1">The sequence shown here is derived from an EMBL/GenBank/DDBJ whole genome shotgun (WGS) entry which is preliminary data.</text>
</comment>
<proteinExistence type="predicted"/>
<accession>A0A9W9AB40</accession>
<protein>
    <recommendedName>
        <fullName evidence="3">Protein kinase domain-containing protein</fullName>
    </recommendedName>
</protein>
<name>A0A9W9AB40_9AGAR</name>
<reference evidence="1" key="2">
    <citation type="journal article" date="2023" name="Proc. Natl. Acad. Sci. U.S.A.">
        <title>A global phylogenomic analysis of the shiitake genus Lentinula.</title>
        <authorList>
            <person name="Sierra-Patev S."/>
            <person name="Min B."/>
            <person name="Naranjo-Ortiz M."/>
            <person name="Looney B."/>
            <person name="Konkel Z."/>
            <person name="Slot J.C."/>
            <person name="Sakamoto Y."/>
            <person name="Steenwyk J.L."/>
            <person name="Rokas A."/>
            <person name="Carro J."/>
            <person name="Camarero S."/>
            <person name="Ferreira P."/>
            <person name="Molpeceres G."/>
            <person name="Ruiz-Duenas F.J."/>
            <person name="Serrano A."/>
            <person name="Henrissat B."/>
            <person name="Drula E."/>
            <person name="Hughes K.W."/>
            <person name="Mata J.L."/>
            <person name="Ishikawa N.K."/>
            <person name="Vargas-Isla R."/>
            <person name="Ushijima S."/>
            <person name="Smith C.A."/>
            <person name="Donoghue J."/>
            <person name="Ahrendt S."/>
            <person name="Andreopoulos W."/>
            <person name="He G."/>
            <person name="LaButti K."/>
            <person name="Lipzen A."/>
            <person name="Ng V."/>
            <person name="Riley R."/>
            <person name="Sandor L."/>
            <person name="Barry K."/>
            <person name="Martinez A.T."/>
            <person name="Xiao Y."/>
            <person name="Gibbons J.G."/>
            <person name="Terashima K."/>
            <person name="Grigoriev I.V."/>
            <person name="Hibbett D."/>
        </authorList>
    </citation>
    <scope>NUCLEOTIDE SEQUENCE</scope>
    <source>
        <strain evidence="1">Sp2 HRB7682 ss15</strain>
    </source>
</reference>
<dbReference type="AlphaFoldDB" id="A0A9W9AB40"/>